<feature type="transmembrane region" description="Helical" evidence="1">
    <location>
        <begin position="30"/>
        <end position="49"/>
    </location>
</feature>
<feature type="domain" description="CBU-0592-like" evidence="2">
    <location>
        <begin position="4"/>
        <end position="70"/>
    </location>
</feature>
<sequence length="83" mass="8501">MGDQVQIVGALLVLAGFVGAQIGRLDERAWPYLLLNLVGSAILAALAYAAARWGFLLLEGAWFAVTLVAVGAKLGGKAPPAAP</sequence>
<organism evidence="3">
    <name type="scientific">uncultured Thermomicrobiales bacterium</name>
    <dbReference type="NCBI Taxonomy" id="1645740"/>
    <lineage>
        <taxon>Bacteria</taxon>
        <taxon>Pseudomonadati</taxon>
        <taxon>Thermomicrobiota</taxon>
        <taxon>Thermomicrobia</taxon>
        <taxon>Thermomicrobiales</taxon>
        <taxon>environmental samples</taxon>
    </lineage>
</organism>
<feature type="transmembrane region" description="Helical" evidence="1">
    <location>
        <begin position="56"/>
        <end position="75"/>
    </location>
</feature>
<evidence type="ECO:0000259" key="2">
    <source>
        <dbReference type="Pfam" id="PF26604"/>
    </source>
</evidence>
<dbReference type="Pfam" id="PF26604">
    <property type="entry name" value="CBU_0592"/>
    <property type="match status" value="1"/>
</dbReference>
<name>A0A6J4U8D1_9BACT</name>
<dbReference type="AlphaFoldDB" id="A0A6J4U8D1"/>
<keyword evidence="1" id="KW-0812">Transmembrane</keyword>
<dbReference type="InterPro" id="IPR058058">
    <property type="entry name" value="CBU_0592-like"/>
</dbReference>
<accession>A0A6J4U8D1</accession>
<keyword evidence="1" id="KW-0472">Membrane</keyword>
<gene>
    <name evidence="3" type="ORF">AVDCRST_MAG59-974</name>
</gene>
<dbReference type="NCBIfam" id="NF047864">
    <property type="entry name" value="CBU_0592_membra"/>
    <property type="match status" value="1"/>
</dbReference>
<reference evidence="3" key="1">
    <citation type="submission" date="2020-02" db="EMBL/GenBank/DDBJ databases">
        <authorList>
            <person name="Meier V. D."/>
        </authorList>
    </citation>
    <scope>NUCLEOTIDE SEQUENCE</scope>
    <source>
        <strain evidence="3">AVDCRST_MAG59</strain>
    </source>
</reference>
<proteinExistence type="predicted"/>
<protein>
    <recommendedName>
        <fullName evidence="2">CBU-0592-like domain-containing protein</fullName>
    </recommendedName>
</protein>
<keyword evidence="1" id="KW-1133">Transmembrane helix</keyword>
<evidence type="ECO:0000313" key="3">
    <source>
        <dbReference type="EMBL" id="CAA9542638.1"/>
    </source>
</evidence>
<dbReference type="EMBL" id="CADCWF010000055">
    <property type="protein sequence ID" value="CAA9542638.1"/>
    <property type="molecule type" value="Genomic_DNA"/>
</dbReference>
<evidence type="ECO:0000256" key="1">
    <source>
        <dbReference type="SAM" id="Phobius"/>
    </source>
</evidence>